<sequence>MLAILEYFNCLPTIIVFYALWCSNILKFLWELLVVWPWGLKSARKQAIARAKQRREQGFLYWKELVDKATQTQRDEWVRISSLGLDQLRELLQKEEITAKDALLAYIQRALQVQEKFNPITEIITEAMEYAEEVDQEWIGKKDKPYLYGVPFSVKSNFHLVGYDCHIGLGKMLEQPKQRENTMVTHLRYLGAVPFCLTNVPQGLLSFVCSNSVYGTTGNPHDNSRTPGGSSGGEACLVTAHGTPFGTGSDVGGSLRIPAALSGCVALKCGQERMVVLHSHGGVPGRGRLGLGFGYFTRSVTEQIELLKETLGHSNFSLISPTTPAVPFNLQTVTSKKPLRIGYFEDDGYVAPVPAMQRAVKDTVKLLRAQGHEMIKFSVPDPQKMAMLVFKNLLPDGGQYTKELYEADVVDDHMKEFVRLLSLPSIGRTLLKLIFSFISPQVSLVCASELKTLTELRQAQEDTDDYKQEFIEYWRELGIDALVCPAFPIPAVKHHWPSNLGFCAVSTTLFNLLDFPAGVVPVGKVTEEDDRDLKDETKFPVGWNLALSYMRRAAAHCEGLPTSVQVVTLPYQEEICLRVMKEIESVAGYKE</sequence>
<dbReference type="GO" id="GO:0004040">
    <property type="term" value="F:amidase activity"/>
    <property type="evidence" value="ECO:0007669"/>
    <property type="project" value="TreeGrafter"/>
</dbReference>
<feature type="binding site" evidence="4">
    <location>
        <position position="230"/>
    </location>
    <ligand>
        <name>substrate</name>
    </ligand>
</feature>
<feature type="binding site" evidence="4">
    <location>
        <position position="204"/>
    </location>
    <ligand>
        <name>substrate</name>
    </ligand>
</feature>
<accession>A0AAF3FHJ8</accession>
<dbReference type="GO" id="GO:0017064">
    <property type="term" value="F:fatty acid amide hydrolase activity"/>
    <property type="evidence" value="ECO:0007669"/>
    <property type="project" value="TreeGrafter"/>
</dbReference>
<evidence type="ECO:0000259" key="5">
    <source>
        <dbReference type="Pfam" id="PF01425"/>
    </source>
</evidence>
<feature type="active site" description="Charge relay system" evidence="3">
    <location>
        <position position="230"/>
    </location>
</feature>
<evidence type="ECO:0000313" key="7">
    <source>
        <dbReference type="WBParaSite" id="MBELARI_LOCUS6582"/>
    </source>
</evidence>
<dbReference type="PANTHER" id="PTHR45847">
    <property type="entry name" value="FATTY ACID AMIDE HYDROLASE"/>
    <property type="match status" value="1"/>
</dbReference>
<dbReference type="InterPro" id="IPR036928">
    <property type="entry name" value="AS_sf"/>
</dbReference>
<proteinExistence type="inferred from homology"/>
<feature type="active site" description="Charge relay system" evidence="3">
    <location>
        <position position="155"/>
    </location>
</feature>
<dbReference type="Pfam" id="PF01425">
    <property type="entry name" value="Amidase"/>
    <property type="match status" value="1"/>
</dbReference>
<name>A0AAF3FHJ8_9BILA</name>
<dbReference type="PIRSF" id="PIRSF001221">
    <property type="entry name" value="Amidase_fungi"/>
    <property type="match status" value="1"/>
</dbReference>
<dbReference type="AlphaFoldDB" id="A0AAF3FHJ8"/>
<evidence type="ECO:0000256" key="3">
    <source>
        <dbReference type="PIRSR" id="PIRSR001221-1"/>
    </source>
</evidence>
<evidence type="ECO:0000256" key="2">
    <source>
        <dbReference type="ARBA" id="ARBA00022801"/>
    </source>
</evidence>
<feature type="domain" description="Amidase" evidence="5">
    <location>
        <begin position="102"/>
        <end position="577"/>
    </location>
</feature>
<evidence type="ECO:0000256" key="1">
    <source>
        <dbReference type="ARBA" id="ARBA00009199"/>
    </source>
</evidence>
<dbReference type="GO" id="GO:0009062">
    <property type="term" value="P:fatty acid catabolic process"/>
    <property type="evidence" value="ECO:0007669"/>
    <property type="project" value="TreeGrafter"/>
</dbReference>
<dbReference type="InterPro" id="IPR023631">
    <property type="entry name" value="Amidase_dom"/>
</dbReference>
<dbReference type="SUPFAM" id="SSF75304">
    <property type="entry name" value="Amidase signature (AS) enzymes"/>
    <property type="match status" value="1"/>
</dbReference>
<dbReference type="PANTHER" id="PTHR45847:SF6">
    <property type="entry name" value="FATTY ACID AMIDE HYDROLASE"/>
    <property type="match status" value="1"/>
</dbReference>
<evidence type="ECO:0000313" key="6">
    <source>
        <dbReference type="Proteomes" id="UP000887575"/>
    </source>
</evidence>
<dbReference type="WBParaSite" id="MBELARI_LOCUS6582">
    <property type="protein sequence ID" value="MBELARI_LOCUS6582"/>
    <property type="gene ID" value="MBELARI_LOCUS6582"/>
</dbReference>
<dbReference type="Gene3D" id="3.90.1300.10">
    <property type="entry name" value="Amidase signature (AS) domain"/>
    <property type="match status" value="1"/>
</dbReference>
<dbReference type="InterPro" id="IPR052096">
    <property type="entry name" value="Endocannabinoid_amidase"/>
</dbReference>
<keyword evidence="6" id="KW-1185">Reference proteome</keyword>
<dbReference type="FunFam" id="3.90.1300.10:FF:000003">
    <property type="entry name" value="Amidase signature enzyme"/>
    <property type="match status" value="1"/>
</dbReference>
<comment type="similarity">
    <text evidence="1">Belongs to the amidase family.</text>
</comment>
<reference evidence="7" key="1">
    <citation type="submission" date="2024-02" db="UniProtKB">
        <authorList>
            <consortium name="WormBaseParasite"/>
        </authorList>
    </citation>
    <scope>IDENTIFICATION</scope>
</reference>
<keyword evidence="2" id="KW-0378">Hydrolase</keyword>
<dbReference type="Proteomes" id="UP000887575">
    <property type="component" value="Unassembled WGS sequence"/>
</dbReference>
<feature type="binding site" evidence="4">
    <location>
        <begin position="251"/>
        <end position="254"/>
    </location>
    <ligand>
        <name>substrate</name>
    </ligand>
</feature>
<organism evidence="6 7">
    <name type="scientific">Mesorhabditis belari</name>
    <dbReference type="NCBI Taxonomy" id="2138241"/>
    <lineage>
        <taxon>Eukaryota</taxon>
        <taxon>Metazoa</taxon>
        <taxon>Ecdysozoa</taxon>
        <taxon>Nematoda</taxon>
        <taxon>Chromadorea</taxon>
        <taxon>Rhabditida</taxon>
        <taxon>Rhabditina</taxon>
        <taxon>Rhabditomorpha</taxon>
        <taxon>Rhabditoidea</taxon>
        <taxon>Rhabditidae</taxon>
        <taxon>Mesorhabditinae</taxon>
        <taxon>Mesorhabditis</taxon>
    </lineage>
</organism>
<protein>
    <submittedName>
        <fullName evidence="7">Amidase domain-containing protein</fullName>
    </submittedName>
</protein>
<evidence type="ECO:0000256" key="4">
    <source>
        <dbReference type="PIRSR" id="PIRSR001221-2"/>
    </source>
</evidence>
<feature type="active site" description="Acyl-ester intermediate" evidence="3">
    <location>
        <position position="254"/>
    </location>
</feature>